<evidence type="ECO:0000256" key="3">
    <source>
        <dbReference type="ARBA" id="ARBA00022840"/>
    </source>
</evidence>
<dbReference type="GO" id="GO:0016874">
    <property type="term" value="F:ligase activity"/>
    <property type="evidence" value="ECO:0007669"/>
    <property type="project" value="UniProtKB-KW"/>
</dbReference>
<name>A0A483CTL2_9EURY</name>
<dbReference type="RefSeq" id="WP_130646522.1">
    <property type="nucleotide sequence ID" value="NZ_PGCL01000002.1"/>
</dbReference>
<accession>A0A483CTL2</accession>
<organism evidence="6 7">
    <name type="scientific">Methanofollis fontis</name>
    <dbReference type="NCBI Taxonomy" id="2052832"/>
    <lineage>
        <taxon>Archaea</taxon>
        <taxon>Methanobacteriati</taxon>
        <taxon>Methanobacteriota</taxon>
        <taxon>Stenosarchaea group</taxon>
        <taxon>Methanomicrobia</taxon>
        <taxon>Methanomicrobiales</taxon>
        <taxon>Methanomicrobiaceae</taxon>
        <taxon>Methanofollis</taxon>
    </lineage>
</organism>
<dbReference type="AlphaFoldDB" id="A0A483CTL2"/>
<dbReference type="GO" id="GO:0005829">
    <property type="term" value="C:cytosol"/>
    <property type="evidence" value="ECO:0007669"/>
    <property type="project" value="TreeGrafter"/>
</dbReference>
<dbReference type="GO" id="GO:0046872">
    <property type="term" value="F:metal ion binding"/>
    <property type="evidence" value="ECO:0007669"/>
    <property type="project" value="InterPro"/>
</dbReference>
<dbReference type="GO" id="GO:0005524">
    <property type="term" value="F:ATP binding"/>
    <property type="evidence" value="ECO:0007669"/>
    <property type="project" value="UniProtKB-UniRule"/>
</dbReference>
<dbReference type="Gene3D" id="3.30.470.20">
    <property type="entry name" value="ATP-grasp fold, B domain"/>
    <property type="match status" value="1"/>
</dbReference>
<gene>
    <name evidence="6" type="ORF">CUJ86_05340</name>
</gene>
<evidence type="ECO:0000313" key="6">
    <source>
        <dbReference type="EMBL" id="TAJ44723.1"/>
    </source>
</evidence>
<protein>
    <submittedName>
        <fullName evidence="6">ATP-dependent carboligase</fullName>
    </submittedName>
</protein>
<evidence type="ECO:0000256" key="4">
    <source>
        <dbReference type="PROSITE-ProRule" id="PRU00409"/>
    </source>
</evidence>
<dbReference type="InterPro" id="IPR011761">
    <property type="entry name" value="ATP-grasp"/>
</dbReference>
<keyword evidence="1 6" id="KW-0436">Ligase</keyword>
<dbReference type="PANTHER" id="PTHR43055:SF1">
    <property type="entry name" value="FORMATE-DEPENDENT PHOSPHORIBOSYLGLYCINAMIDE FORMYLTRANSFERASE"/>
    <property type="match status" value="1"/>
</dbReference>
<keyword evidence="7" id="KW-1185">Reference proteome</keyword>
<evidence type="ECO:0000259" key="5">
    <source>
        <dbReference type="PROSITE" id="PS50975"/>
    </source>
</evidence>
<keyword evidence="2 4" id="KW-0547">Nucleotide-binding</keyword>
<dbReference type="Pfam" id="PF02655">
    <property type="entry name" value="ATP-grasp_3"/>
    <property type="match status" value="1"/>
</dbReference>
<dbReference type="PANTHER" id="PTHR43055">
    <property type="entry name" value="FORMATE-DEPENDENT PHOSPHORIBOSYLGLYCINAMIDE FORMYLTRANSFERASE"/>
    <property type="match status" value="1"/>
</dbReference>
<keyword evidence="3 4" id="KW-0067">ATP-binding</keyword>
<feature type="domain" description="ATP-grasp" evidence="5">
    <location>
        <begin position="79"/>
        <end position="275"/>
    </location>
</feature>
<comment type="caution">
    <text evidence="6">The sequence shown here is derived from an EMBL/GenBank/DDBJ whole genome shotgun (WGS) entry which is preliminary data.</text>
</comment>
<dbReference type="PROSITE" id="PS50975">
    <property type="entry name" value="ATP_GRASP"/>
    <property type="match status" value="1"/>
</dbReference>
<dbReference type="PIRSF" id="PIRSF016817">
    <property type="entry name" value="UCP016817_carboligase"/>
    <property type="match status" value="1"/>
</dbReference>
<evidence type="ECO:0000256" key="2">
    <source>
        <dbReference type="ARBA" id="ARBA00022741"/>
    </source>
</evidence>
<reference evidence="6 7" key="1">
    <citation type="submission" date="2017-11" db="EMBL/GenBank/DDBJ databases">
        <title>Isolation and Characterization of Methanofollis Species from Methane Seep Offshore SW Taiwan.</title>
        <authorList>
            <person name="Teng N.-H."/>
            <person name="Lai M.-C."/>
            <person name="Chen S.-C."/>
        </authorList>
    </citation>
    <scope>NUCLEOTIDE SEQUENCE [LARGE SCALE GENOMIC DNA]</scope>
    <source>
        <strain evidence="6 7">FWC-SCC2</strain>
    </source>
</reference>
<proteinExistence type="predicted"/>
<dbReference type="Proteomes" id="UP000292580">
    <property type="component" value="Unassembled WGS sequence"/>
</dbReference>
<dbReference type="InterPro" id="IPR016677">
    <property type="entry name" value="UCP016817_carboligase"/>
</dbReference>
<dbReference type="InterPro" id="IPR003806">
    <property type="entry name" value="ATP-grasp_PylC-type"/>
</dbReference>
<sequence>MKGRVLVAGFATRHVVCSAVRAGYEVYAIDHFCDQDLCAAATAHSSFEELADLPELIAGICADHSIDWFVGTSGAEMLTVPVRRAGTTPKISARFLDKEHIQEFFEENGIPAPCRACGTYPAMLKPRHGAGGWRNRLVHSAADVTAWEEEWPEVPSILQEVIDGVPASVSCIADGHRAVAIAVNDQILRGGDGNRAFGFSGSITPSDHPAAEAMMAIAEQAVALSGCVGSVGVDFMVGEDGVRAIEINPRFQGTLDTVEAATGLNLFDLHIEACTGILPERRPAAQRACARAILFADRDLTVERDLMAYADCCADIPWPGTSIEEGSAVVSVYGRGADRAAACSELDRNITRLRQYIS</sequence>
<dbReference type="EMBL" id="PGCL01000002">
    <property type="protein sequence ID" value="TAJ44723.1"/>
    <property type="molecule type" value="Genomic_DNA"/>
</dbReference>
<dbReference type="OrthoDB" id="11959at2157"/>
<dbReference type="SUPFAM" id="SSF56059">
    <property type="entry name" value="Glutathione synthetase ATP-binding domain-like"/>
    <property type="match status" value="1"/>
</dbReference>
<evidence type="ECO:0000256" key="1">
    <source>
        <dbReference type="ARBA" id="ARBA00022598"/>
    </source>
</evidence>
<evidence type="ECO:0000313" key="7">
    <source>
        <dbReference type="Proteomes" id="UP000292580"/>
    </source>
</evidence>